<dbReference type="Gene3D" id="1.25.40.290">
    <property type="entry name" value="ARM repeat domains"/>
    <property type="match status" value="1"/>
</dbReference>
<dbReference type="STRING" id="913024.SAMN05421741_11313"/>
<gene>
    <name evidence="1" type="ORF">SAMN05421741_11313</name>
</gene>
<evidence type="ECO:0000313" key="2">
    <source>
        <dbReference type="Proteomes" id="UP000199036"/>
    </source>
</evidence>
<evidence type="ECO:0000313" key="1">
    <source>
        <dbReference type="EMBL" id="SFN88973.1"/>
    </source>
</evidence>
<dbReference type="Pfam" id="PF08713">
    <property type="entry name" value="DNA_alkylation"/>
    <property type="match status" value="1"/>
</dbReference>
<sequence>MIKRKGSRSTKDIPTAILASLNRGEMETANLIEWLAVDQRLLLENLLIENQRTEYLKPILNKIDQLKKQTVNTINEAIGTELLQLVNQNNDNEFLYLLSYHTSDLVRCWATYIIGKNEALSITETLNKIQPFAADKHFGVREISWMSARNKIASDIEKSIAVLSKWVSNDDENIRRFSTEATRPRGVWCEHIIELKNNPELALPILEPLKSDTSKYVQDSVGNWLNDASKSNPVFVTELCKKREKESDTKETKYIIKRALRTLNNV</sequence>
<proteinExistence type="predicted"/>
<dbReference type="Proteomes" id="UP000199036">
    <property type="component" value="Unassembled WGS sequence"/>
</dbReference>
<dbReference type="SUPFAM" id="SSF48371">
    <property type="entry name" value="ARM repeat"/>
    <property type="match status" value="1"/>
</dbReference>
<name>A0A1I5CPW9_9FLAO</name>
<keyword evidence="2" id="KW-1185">Reference proteome</keyword>
<dbReference type="AlphaFoldDB" id="A0A1I5CPW9"/>
<reference evidence="2" key="1">
    <citation type="submission" date="2016-10" db="EMBL/GenBank/DDBJ databases">
        <authorList>
            <person name="Varghese N."/>
            <person name="Submissions S."/>
        </authorList>
    </citation>
    <scope>NUCLEOTIDE SEQUENCE [LARGE SCALE GENOMIC DNA]</scope>
    <source>
        <strain evidence="2">DS-12</strain>
    </source>
</reference>
<accession>A0A1I5CPW9</accession>
<dbReference type="RefSeq" id="WP_091523468.1">
    <property type="nucleotide sequence ID" value="NZ_FOVI01000013.1"/>
</dbReference>
<dbReference type="InterPro" id="IPR016024">
    <property type="entry name" value="ARM-type_fold"/>
</dbReference>
<organism evidence="1 2">
    <name type="scientific">Paenimyroides ummariense</name>
    <dbReference type="NCBI Taxonomy" id="913024"/>
    <lineage>
        <taxon>Bacteria</taxon>
        <taxon>Pseudomonadati</taxon>
        <taxon>Bacteroidota</taxon>
        <taxon>Flavobacteriia</taxon>
        <taxon>Flavobacteriales</taxon>
        <taxon>Flavobacteriaceae</taxon>
        <taxon>Paenimyroides</taxon>
    </lineage>
</organism>
<dbReference type="InterPro" id="IPR014825">
    <property type="entry name" value="DNA_alkylation"/>
</dbReference>
<dbReference type="OrthoDB" id="9797162at2"/>
<dbReference type="EMBL" id="FOVI01000013">
    <property type="protein sequence ID" value="SFN88973.1"/>
    <property type="molecule type" value="Genomic_DNA"/>
</dbReference>
<protein>
    <submittedName>
        <fullName evidence="1">3-methyladenine DNA glycosylase AlkC</fullName>
    </submittedName>
</protein>